<dbReference type="PRINTS" id="PR00344">
    <property type="entry name" value="BCTRLSENSOR"/>
</dbReference>
<dbReference type="InterPro" id="IPR004358">
    <property type="entry name" value="Sig_transdc_His_kin-like_C"/>
</dbReference>
<dbReference type="GO" id="GO:0000155">
    <property type="term" value="F:phosphorelay sensor kinase activity"/>
    <property type="evidence" value="ECO:0007669"/>
    <property type="project" value="InterPro"/>
</dbReference>
<evidence type="ECO:0000256" key="12">
    <source>
        <dbReference type="ARBA" id="ARBA00022989"/>
    </source>
</evidence>
<dbReference type="SMART" id="SM00448">
    <property type="entry name" value="REC"/>
    <property type="match status" value="2"/>
</dbReference>
<dbReference type="PROSITE" id="PS50109">
    <property type="entry name" value="HIS_KIN"/>
    <property type="match status" value="1"/>
</dbReference>
<accession>A0A9X3HV21</accession>
<dbReference type="FunFam" id="1.10.287.130:FF:000002">
    <property type="entry name" value="Two-component osmosensing histidine kinase"/>
    <property type="match status" value="1"/>
</dbReference>
<evidence type="ECO:0000256" key="3">
    <source>
        <dbReference type="ARBA" id="ARBA00012438"/>
    </source>
</evidence>
<evidence type="ECO:0000313" key="22">
    <source>
        <dbReference type="Proteomes" id="UP001155587"/>
    </source>
</evidence>
<dbReference type="GO" id="GO:0005524">
    <property type="term" value="F:ATP binding"/>
    <property type="evidence" value="ECO:0007669"/>
    <property type="project" value="UniProtKB-KW"/>
</dbReference>
<dbReference type="CDD" id="cd17546">
    <property type="entry name" value="REC_hyHK_CKI1_RcsC-like"/>
    <property type="match status" value="1"/>
</dbReference>
<feature type="transmembrane region" description="Helical" evidence="18">
    <location>
        <begin position="16"/>
        <end position="38"/>
    </location>
</feature>
<keyword evidence="14 18" id="KW-0472">Membrane</keyword>
<dbReference type="SUPFAM" id="SSF52172">
    <property type="entry name" value="CheY-like"/>
    <property type="match status" value="2"/>
</dbReference>
<dbReference type="Gene3D" id="3.30.565.10">
    <property type="entry name" value="Histidine kinase-like ATPase, C-terminal domain"/>
    <property type="match status" value="1"/>
</dbReference>
<proteinExistence type="predicted"/>
<evidence type="ECO:0000256" key="17">
    <source>
        <dbReference type="PROSITE-ProRule" id="PRU00169"/>
    </source>
</evidence>
<dbReference type="Gene3D" id="1.20.120.160">
    <property type="entry name" value="HPT domain"/>
    <property type="match status" value="1"/>
</dbReference>
<dbReference type="Pfam" id="PF00072">
    <property type="entry name" value="Response_reg"/>
    <property type="match status" value="2"/>
</dbReference>
<evidence type="ECO:0000256" key="18">
    <source>
        <dbReference type="SAM" id="Phobius"/>
    </source>
</evidence>
<comment type="caution">
    <text evidence="21">The sequence shown here is derived from an EMBL/GenBank/DDBJ whole genome shotgun (WGS) entry which is preliminary data.</text>
</comment>
<dbReference type="CDD" id="cd16922">
    <property type="entry name" value="HATPase_EvgS-ArcB-TorS-like"/>
    <property type="match status" value="1"/>
</dbReference>
<dbReference type="SUPFAM" id="SSF47384">
    <property type="entry name" value="Homodimeric domain of signal transducing histidine kinase"/>
    <property type="match status" value="1"/>
</dbReference>
<evidence type="ECO:0000259" key="19">
    <source>
        <dbReference type="PROSITE" id="PS50109"/>
    </source>
</evidence>
<dbReference type="InterPro" id="IPR011006">
    <property type="entry name" value="CheY-like_superfamily"/>
</dbReference>
<evidence type="ECO:0000256" key="11">
    <source>
        <dbReference type="ARBA" id="ARBA00022840"/>
    </source>
</evidence>
<dbReference type="PANTHER" id="PTHR45339:SF1">
    <property type="entry name" value="HYBRID SIGNAL TRANSDUCTION HISTIDINE KINASE J"/>
    <property type="match status" value="1"/>
</dbReference>
<evidence type="ECO:0000256" key="2">
    <source>
        <dbReference type="ARBA" id="ARBA00004651"/>
    </source>
</evidence>
<dbReference type="RefSeq" id="WP_265673291.1">
    <property type="nucleotide sequence ID" value="NZ_JAKRRY010000002.1"/>
</dbReference>
<evidence type="ECO:0000256" key="10">
    <source>
        <dbReference type="ARBA" id="ARBA00022801"/>
    </source>
</evidence>
<dbReference type="Pfam" id="PF00512">
    <property type="entry name" value="HisKA"/>
    <property type="match status" value="1"/>
</dbReference>
<dbReference type="InterPro" id="IPR003594">
    <property type="entry name" value="HATPase_dom"/>
</dbReference>
<keyword evidence="11 21" id="KW-0067">ATP-binding</keyword>
<dbReference type="Proteomes" id="UP001155587">
    <property type="component" value="Unassembled WGS sequence"/>
</dbReference>
<dbReference type="SUPFAM" id="SSF55874">
    <property type="entry name" value="ATPase domain of HSP90 chaperone/DNA topoisomerase II/histidine kinase"/>
    <property type="match status" value="1"/>
</dbReference>
<dbReference type="InterPro" id="IPR005467">
    <property type="entry name" value="His_kinase_dom"/>
</dbReference>
<dbReference type="PROSITE" id="PS50110">
    <property type="entry name" value="RESPONSE_REGULATORY"/>
    <property type="match status" value="2"/>
</dbReference>
<dbReference type="CDD" id="cd00156">
    <property type="entry name" value="REC"/>
    <property type="match status" value="1"/>
</dbReference>
<protein>
    <recommendedName>
        <fullName evidence="16">Sensory/regulatory protein RpfC</fullName>
        <ecNumber evidence="3">2.7.13.3</ecNumber>
    </recommendedName>
</protein>
<keyword evidence="12 18" id="KW-1133">Transmembrane helix</keyword>
<keyword evidence="4" id="KW-1003">Cell membrane</keyword>
<name>A0A9X3HV21_9VIBR</name>
<evidence type="ECO:0000256" key="6">
    <source>
        <dbReference type="ARBA" id="ARBA00022679"/>
    </source>
</evidence>
<evidence type="ECO:0000259" key="20">
    <source>
        <dbReference type="PROSITE" id="PS50110"/>
    </source>
</evidence>
<dbReference type="InterPro" id="IPR001789">
    <property type="entry name" value="Sig_transdc_resp-reg_receiver"/>
</dbReference>
<dbReference type="SMART" id="SM00388">
    <property type="entry name" value="HisKA"/>
    <property type="match status" value="1"/>
</dbReference>
<evidence type="ECO:0000256" key="13">
    <source>
        <dbReference type="ARBA" id="ARBA00023012"/>
    </source>
</evidence>
<dbReference type="AlphaFoldDB" id="A0A9X3HV21"/>
<dbReference type="SMART" id="SM00387">
    <property type="entry name" value="HATPase_c"/>
    <property type="match status" value="1"/>
</dbReference>
<evidence type="ECO:0000256" key="15">
    <source>
        <dbReference type="ARBA" id="ARBA00064003"/>
    </source>
</evidence>
<feature type="domain" description="Response regulatory" evidence="20">
    <location>
        <begin position="733"/>
        <end position="854"/>
    </location>
</feature>
<feature type="domain" description="Histidine kinase" evidence="19">
    <location>
        <begin position="495"/>
        <end position="716"/>
    </location>
</feature>
<keyword evidence="5 17" id="KW-0597">Phosphoprotein</keyword>
<comment type="subunit">
    <text evidence="15">At low DSF concentrations, interacts with RpfF.</text>
</comment>
<keyword evidence="6" id="KW-0808">Transferase</keyword>
<dbReference type="EC" id="2.7.13.3" evidence="3"/>
<dbReference type="InterPro" id="IPR003661">
    <property type="entry name" value="HisK_dim/P_dom"/>
</dbReference>
<keyword evidence="9" id="KW-0418">Kinase</keyword>
<dbReference type="Gene3D" id="3.40.50.2300">
    <property type="match status" value="2"/>
</dbReference>
<feature type="modified residue" description="4-aspartylphosphate" evidence="17">
    <location>
        <position position="784"/>
    </location>
</feature>
<sequence length="1233" mass="138550">MLSNDVQRSIVRSNRIVVGFLIVIVMLFGVGLMAWVSLNKLFSSVDRYEGAGQLLLTLDRARLHELSFTRDLSVKESEVALSYMQTALVLAKTFHKERQEDSSGTQDLINRISQYERDFSDYTDLSLSFVSERYLMVQNARKASILSDAIHNLQLKYIDLDKRRVSELRDEMSDISKNSAISYRLSVSVESARNFAKDFLVFDEKKDYRLSLAELKKISRYLEQLKTRIKNPHSRELLNRLDSLSQNFYERLHQLENISGPSDVSLSNPLIRNFAMTAFELAQAALDLRSNESLVFETAEEKVTAIQNLMAQRLNISKEITSLIKEIDSARQTDRDFSLAITGEAKSIYAQEVIMLLQRAMHRAEIIASLLIEDDEKQLFVQLSPILKMYLDDFYRVQAVSDQTDTIAKRMVESAIEIDSAILDIRNRRFEQMSQARDLSAYISYGAVLFVLALMMLGYLIRRSHIELQSVTQVLEQANDSAQHANQAKSDFLATMSHEIRTPMNAIIGMSHLALETDLDKKQRNYITKVHSSAKSLLGVINDILDFSKVEAGKIELETLEFALDEVIEDFINLIGERAREKNLDLLIDIDPNVPTLMMGDALRLKQILINLGSNAVKFTEQGEIRVLISTISYSSQQYTLQFKVIDDGIGMTPEQIQTLFQSFTQADSSTTRKYGGTGLGLAITKKLVTLMRGDISVTSQPNQGSIFTFTAQFAEVANSNKALYPSILSSKKILLVDDSKEATRIINAQLQRMQCEVHCFNNLPELASAMQDSVIEADLVIYDWRFDGFDNIGEIYQLREQFSKLLVSKLVILTSKGSNDISEALQDTDIIVADILEKPFTNSSLVDLLMNTLVSKQRTPHRRKRDIQMSKDMATLVGAKILLVEDNEINQEVAREVLEMHGMSVDVACNGKIALDKLTTNHYDGVLMDCQMPVLDGYKATQSARQDLGLNALPIIALTANVMVGDKEKVLASGMNDLIGKPLLIDEMFRTMAKWITVSKSRPSLATPDNRANVSTVSFSAEQTIHQLSSIAGLCTENGLAATSQNRALYLKLLKQFCQQYQKHTFAWQQHNAPEYSFDIHTLKGIAGNLGMQDIVALCADIEHSLQTENFDAIDIQETKLNQSVEEMIIQCTPTIAPLAIEPHNELMNTEAALTAASETQATIHNAPIYAIIEHAKEFDMAAISLLENSDILTTTILSDHHRSQLHSAIAQYDFEAITTILTDYLNSESRP</sequence>
<reference evidence="21" key="1">
    <citation type="submission" date="2022-02" db="EMBL/GenBank/DDBJ databases">
        <title>Vibrio sp. nov, a new bacterium isolated from seawater.</title>
        <authorList>
            <person name="Yuan Y."/>
        </authorList>
    </citation>
    <scope>NUCLEOTIDE SEQUENCE</scope>
    <source>
        <strain evidence="21">ZSDZ65</strain>
    </source>
</reference>
<evidence type="ECO:0000256" key="14">
    <source>
        <dbReference type="ARBA" id="ARBA00023136"/>
    </source>
</evidence>
<dbReference type="InterPro" id="IPR036097">
    <property type="entry name" value="HisK_dim/P_sf"/>
</dbReference>
<keyword evidence="7 18" id="KW-0812">Transmembrane</keyword>
<evidence type="ECO:0000256" key="7">
    <source>
        <dbReference type="ARBA" id="ARBA00022692"/>
    </source>
</evidence>
<dbReference type="InterPro" id="IPR036641">
    <property type="entry name" value="HPT_dom_sf"/>
</dbReference>
<dbReference type="CDD" id="cd00082">
    <property type="entry name" value="HisKA"/>
    <property type="match status" value="1"/>
</dbReference>
<comment type="catalytic activity">
    <reaction evidence="1">
        <text>ATP + protein L-histidine = ADP + protein N-phospho-L-histidine.</text>
        <dbReference type="EC" id="2.7.13.3"/>
    </reaction>
</comment>
<evidence type="ECO:0000256" key="9">
    <source>
        <dbReference type="ARBA" id="ARBA00022777"/>
    </source>
</evidence>
<organism evidence="21 22">
    <name type="scientific">Vibrio qingdaonensis</name>
    <dbReference type="NCBI Taxonomy" id="2829491"/>
    <lineage>
        <taxon>Bacteria</taxon>
        <taxon>Pseudomonadati</taxon>
        <taxon>Pseudomonadota</taxon>
        <taxon>Gammaproteobacteria</taxon>
        <taxon>Vibrionales</taxon>
        <taxon>Vibrionaceae</taxon>
        <taxon>Vibrio</taxon>
    </lineage>
</organism>
<dbReference type="PANTHER" id="PTHR45339">
    <property type="entry name" value="HYBRID SIGNAL TRANSDUCTION HISTIDINE KINASE J"/>
    <property type="match status" value="1"/>
</dbReference>
<feature type="modified residue" description="4-aspartylphosphate" evidence="17">
    <location>
        <position position="930"/>
    </location>
</feature>
<dbReference type="GO" id="GO:0016787">
    <property type="term" value="F:hydrolase activity"/>
    <property type="evidence" value="ECO:0007669"/>
    <property type="project" value="UniProtKB-KW"/>
</dbReference>
<feature type="transmembrane region" description="Helical" evidence="18">
    <location>
        <begin position="439"/>
        <end position="461"/>
    </location>
</feature>
<evidence type="ECO:0000256" key="4">
    <source>
        <dbReference type="ARBA" id="ARBA00022475"/>
    </source>
</evidence>
<comment type="subcellular location">
    <subcellularLocation>
        <location evidence="2">Cell membrane</location>
        <topology evidence="2">Multi-pass membrane protein</topology>
    </subcellularLocation>
</comment>
<keyword evidence="8" id="KW-0547">Nucleotide-binding</keyword>
<dbReference type="FunFam" id="3.30.565.10:FF:000010">
    <property type="entry name" value="Sensor histidine kinase RcsC"/>
    <property type="match status" value="1"/>
</dbReference>
<dbReference type="Pfam" id="PF02518">
    <property type="entry name" value="HATPase_c"/>
    <property type="match status" value="1"/>
</dbReference>
<keyword evidence="13" id="KW-0902">Two-component regulatory system</keyword>
<evidence type="ECO:0000256" key="8">
    <source>
        <dbReference type="ARBA" id="ARBA00022741"/>
    </source>
</evidence>
<evidence type="ECO:0000256" key="5">
    <source>
        <dbReference type="ARBA" id="ARBA00022553"/>
    </source>
</evidence>
<gene>
    <name evidence="21" type="ORF">MD535_02135</name>
</gene>
<evidence type="ECO:0000256" key="1">
    <source>
        <dbReference type="ARBA" id="ARBA00000085"/>
    </source>
</evidence>
<evidence type="ECO:0000256" key="16">
    <source>
        <dbReference type="ARBA" id="ARBA00068150"/>
    </source>
</evidence>
<keyword evidence="10" id="KW-0378">Hydrolase</keyword>
<dbReference type="Pfam" id="PF01627">
    <property type="entry name" value="Hpt"/>
    <property type="match status" value="1"/>
</dbReference>
<dbReference type="Gene3D" id="1.10.287.130">
    <property type="match status" value="1"/>
</dbReference>
<feature type="domain" description="Response regulatory" evidence="20">
    <location>
        <begin position="881"/>
        <end position="997"/>
    </location>
</feature>
<dbReference type="GO" id="GO:0005886">
    <property type="term" value="C:plasma membrane"/>
    <property type="evidence" value="ECO:0007669"/>
    <property type="project" value="UniProtKB-SubCell"/>
</dbReference>
<dbReference type="InterPro" id="IPR036890">
    <property type="entry name" value="HATPase_C_sf"/>
</dbReference>
<keyword evidence="22" id="KW-1185">Reference proteome</keyword>
<dbReference type="SUPFAM" id="SSF47226">
    <property type="entry name" value="Histidine-containing phosphotransfer domain, HPT domain"/>
    <property type="match status" value="1"/>
</dbReference>
<dbReference type="EMBL" id="JAKRRY010000002">
    <property type="protein sequence ID" value="MCW8344824.1"/>
    <property type="molecule type" value="Genomic_DNA"/>
</dbReference>
<evidence type="ECO:0000313" key="21">
    <source>
        <dbReference type="EMBL" id="MCW8344824.1"/>
    </source>
</evidence>
<dbReference type="InterPro" id="IPR008207">
    <property type="entry name" value="Sig_transdc_His_kin_Hpt_dom"/>
</dbReference>